<dbReference type="PANTHER" id="PTHR20883">
    <property type="entry name" value="PHYTANOYL-COA DIOXYGENASE DOMAIN CONTAINING 1"/>
    <property type="match status" value="1"/>
</dbReference>
<dbReference type="OrthoDB" id="9791262at2"/>
<dbReference type="GO" id="GO:0016706">
    <property type="term" value="F:2-oxoglutarate-dependent dioxygenase activity"/>
    <property type="evidence" value="ECO:0007669"/>
    <property type="project" value="UniProtKB-ARBA"/>
</dbReference>
<evidence type="ECO:0000313" key="3">
    <source>
        <dbReference type="EMBL" id="KYO56377.1"/>
    </source>
</evidence>
<dbReference type="Gene3D" id="2.60.120.620">
    <property type="entry name" value="q2cbj1_9rhob like domain"/>
    <property type="match status" value="1"/>
</dbReference>
<dbReference type="EMBL" id="DMAI01000166">
    <property type="protein sequence ID" value="HAE47942.1"/>
    <property type="molecule type" value="Genomic_DNA"/>
</dbReference>
<gene>
    <name evidence="3" type="ORF">AUP44_22290</name>
    <name evidence="2" type="ORF">DCK97_11020</name>
</gene>
<name>A0A161PYD6_9PROT</name>
<dbReference type="Proteomes" id="UP000075787">
    <property type="component" value="Unassembled WGS sequence"/>
</dbReference>
<dbReference type="InterPro" id="IPR008775">
    <property type="entry name" value="Phytyl_CoA_dOase-like"/>
</dbReference>
<feature type="region of interest" description="Disordered" evidence="1">
    <location>
        <begin position="177"/>
        <end position="196"/>
    </location>
</feature>
<evidence type="ECO:0000313" key="2">
    <source>
        <dbReference type="EMBL" id="HAE47942.1"/>
    </source>
</evidence>
<evidence type="ECO:0008006" key="6">
    <source>
        <dbReference type="Google" id="ProtNLM"/>
    </source>
</evidence>
<evidence type="ECO:0000313" key="5">
    <source>
        <dbReference type="Proteomes" id="UP000257706"/>
    </source>
</evidence>
<dbReference type="PANTHER" id="PTHR20883:SF14">
    <property type="entry name" value="PHYTANOYL-COA DIOXYGENASE"/>
    <property type="match status" value="1"/>
</dbReference>
<evidence type="ECO:0000313" key="4">
    <source>
        <dbReference type="Proteomes" id="UP000075787"/>
    </source>
</evidence>
<evidence type="ECO:0000256" key="1">
    <source>
        <dbReference type="SAM" id="MobiDB-lite"/>
    </source>
</evidence>
<reference evidence="2 5" key="2">
    <citation type="journal article" date="2018" name="Nat. Biotechnol.">
        <title>A standardized bacterial taxonomy based on genome phylogeny substantially revises the tree of life.</title>
        <authorList>
            <person name="Parks D.H."/>
            <person name="Chuvochina M."/>
            <person name="Waite D.W."/>
            <person name="Rinke C."/>
            <person name="Skarshewski A."/>
            <person name="Chaumeil P.A."/>
            <person name="Hugenholtz P."/>
        </authorList>
    </citation>
    <scope>NUCLEOTIDE SEQUENCE [LARGE SCALE GENOMIC DNA]</scope>
    <source>
        <strain evidence="2">UBA8739</strain>
    </source>
</reference>
<dbReference type="AlphaFoldDB" id="A0A161PYD6"/>
<dbReference type="RefSeq" id="WP_062761913.1">
    <property type="nucleotide sequence ID" value="NZ_CP121045.1"/>
</dbReference>
<organism evidence="3 4">
    <name type="scientific">Tistrella mobilis</name>
    <dbReference type="NCBI Taxonomy" id="171437"/>
    <lineage>
        <taxon>Bacteria</taxon>
        <taxon>Pseudomonadati</taxon>
        <taxon>Pseudomonadota</taxon>
        <taxon>Alphaproteobacteria</taxon>
        <taxon>Geminicoccales</taxon>
        <taxon>Geminicoccaceae</taxon>
        <taxon>Tistrella</taxon>
    </lineage>
</organism>
<dbReference type="Proteomes" id="UP000257706">
    <property type="component" value="Unassembled WGS sequence"/>
</dbReference>
<accession>A0A161PYD6</accession>
<protein>
    <recommendedName>
        <fullName evidence="6">Phytanoyl-CoA dioxygenase</fullName>
    </recommendedName>
</protein>
<proteinExistence type="predicted"/>
<sequence length="319" mass="35169">MEAPVTPRETFLAEGYLLIRNCLPPATTDAVRERLRAEIGQIARCRYALGQESRAGEDTSLETGLISLLGRAARINTRAWDPLLICAEVHALFTSPCFVDILRNLLGPEITCQGNGHLRPMLPSPAPFPRTWPWHQDTQFYGAGVEAMADCMVQVWLPLVDTGLEDGCLAVSAGSHRRGALPGAPPADDNIRPSTPARQDHIRQIAADAARRHPAHLLPMQRGDVLFFHPLLIHAATENRGDQVRWSIDMRFEATANGHFPTDGIRTAYEIMHRRLDRRGTPRFRVSGADGPEPFISWASRNGLPPGGQALRWGISHAG</sequence>
<dbReference type="GO" id="GO:0005506">
    <property type="term" value="F:iron ion binding"/>
    <property type="evidence" value="ECO:0007669"/>
    <property type="project" value="UniProtKB-ARBA"/>
</dbReference>
<dbReference type="SUPFAM" id="SSF51197">
    <property type="entry name" value="Clavaminate synthase-like"/>
    <property type="match status" value="1"/>
</dbReference>
<dbReference type="EMBL" id="LPZR01000045">
    <property type="protein sequence ID" value="KYO56377.1"/>
    <property type="molecule type" value="Genomic_DNA"/>
</dbReference>
<reference evidence="3 4" key="1">
    <citation type="submission" date="2015-12" db="EMBL/GenBank/DDBJ databases">
        <title>Genome sequence of Tistrella mobilis MCCC 1A02139.</title>
        <authorList>
            <person name="Lu L."/>
            <person name="Lai Q."/>
            <person name="Shao Z."/>
            <person name="Qian P."/>
        </authorList>
    </citation>
    <scope>NUCLEOTIDE SEQUENCE [LARGE SCALE GENOMIC DNA]</scope>
    <source>
        <strain evidence="3 4">MCCC 1A02139</strain>
    </source>
</reference>
<comment type="caution">
    <text evidence="3">The sequence shown here is derived from an EMBL/GenBank/DDBJ whole genome shotgun (WGS) entry which is preliminary data.</text>
</comment>
<dbReference type="GeneID" id="97243187"/>
<dbReference type="Pfam" id="PF05721">
    <property type="entry name" value="PhyH"/>
    <property type="match status" value="1"/>
</dbReference>